<dbReference type="InterPro" id="IPR051373">
    <property type="entry name" value="Lin-28_RNA-binding"/>
</dbReference>
<dbReference type="EMBL" id="JH432019">
    <property type="status" value="NOT_ANNOTATED_CDS"/>
    <property type="molecule type" value="Genomic_DNA"/>
</dbReference>
<dbReference type="PANTHER" id="PTHR46109">
    <property type="entry name" value="PROTEIN LIN-28"/>
    <property type="match status" value="1"/>
</dbReference>
<evidence type="ECO:0000313" key="6">
    <source>
        <dbReference type="EnsemblMetazoa" id="SMAR011245-PA"/>
    </source>
</evidence>
<evidence type="ECO:0000256" key="1">
    <source>
        <dbReference type="ARBA" id="ARBA00004496"/>
    </source>
</evidence>
<dbReference type="PROSITE" id="PS00352">
    <property type="entry name" value="CSD_1"/>
    <property type="match status" value="1"/>
</dbReference>
<dbReference type="GO" id="GO:0031054">
    <property type="term" value="P:pre-miRNA processing"/>
    <property type="evidence" value="ECO:0007669"/>
    <property type="project" value="TreeGrafter"/>
</dbReference>
<feature type="region of interest" description="Disordered" evidence="3">
    <location>
        <begin position="129"/>
        <end position="151"/>
    </location>
</feature>
<feature type="compositionally biased region" description="Polar residues" evidence="3">
    <location>
        <begin position="138"/>
        <end position="151"/>
    </location>
</feature>
<dbReference type="InterPro" id="IPR019844">
    <property type="entry name" value="CSD_CS"/>
</dbReference>
<dbReference type="GO" id="GO:0003729">
    <property type="term" value="F:mRNA binding"/>
    <property type="evidence" value="ECO:0007669"/>
    <property type="project" value="TreeGrafter"/>
</dbReference>
<dbReference type="SUPFAM" id="SSF50249">
    <property type="entry name" value="Nucleic acid-binding proteins"/>
    <property type="match status" value="1"/>
</dbReference>
<evidence type="ECO:0000256" key="4">
    <source>
        <dbReference type="SAM" id="Phobius"/>
    </source>
</evidence>
<reference evidence="6" key="2">
    <citation type="submission" date="2015-02" db="UniProtKB">
        <authorList>
            <consortium name="EnsemblMetazoa"/>
        </authorList>
    </citation>
    <scope>IDENTIFICATION</scope>
</reference>
<dbReference type="GO" id="GO:0005634">
    <property type="term" value="C:nucleus"/>
    <property type="evidence" value="ECO:0007669"/>
    <property type="project" value="TreeGrafter"/>
</dbReference>
<dbReference type="PROSITE" id="PS51857">
    <property type="entry name" value="CSD_2"/>
    <property type="match status" value="1"/>
</dbReference>
<reference evidence="7" key="1">
    <citation type="submission" date="2011-05" db="EMBL/GenBank/DDBJ databases">
        <authorList>
            <person name="Richards S.R."/>
            <person name="Qu J."/>
            <person name="Jiang H."/>
            <person name="Jhangiani S.N."/>
            <person name="Agravi P."/>
            <person name="Goodspeed R."/>
            <person name="Gross S."/>
            <person name="Mandapat C."/>
            <person name="Jackson L."/>
            <person name="Mathew T."/>
            <person name="Pu L."/>
            <person name="Thornton R."/>
            <person name="Saada N."/>
            <person name="Wilczek-Boney K.B."/>
            <person name="Lee S."/>
            <person name="Kovar C."/>
            <person name="Wu Y."/>
            <person name="Scherer S.E."/>
            <person name="Worley K.C."/>
            <person name="Muzny D.M."/>
            <person name="Gibbs R."/>
        </authorList>
    </citation>
    <scope>NUCLEOTIDE SEQUENCE</scope>
    <source>
        <strain evidence="7">Brora</strain>
    </source>
</reference>
<dbReference type="PANTHER" id="PTHR46109:SF1">
    <property type="entry name" value="PROTEIN LIN-28 HOMOLOG"/>
    <property type="match status" value="1"/>
</dbReference>
<feature type="domain" description="CSD" evidence="5">
    <location>
        <begin position="229"/>
        <end position="294"/>
    </location>
</feature>
<keyword evidence="4" id="KW-0812">Transmembrane</keyword>
<feature type="transmembrane region" description="Helical" evidence="4">
    <location>
        <begin position="204"/>
        <end position="227"/>
    </location>
</feature>
<dbReference type="AlphaFoldDB" id="T1JBU1"/>
<accession>T1JBU1</accession>
<dbReference type="HOGENOM" id="CLU_945191_0_0_1"/>
<protein>
    <recommendedName>
        <fullName evidence="5">CSD domain-containing protein</fullName>
    </recommendedName>
</protein>
<dbReference type="GO" id="GO:0005737">
    <property type="term" value="C:cytoplasm"/>
    <property type="evidence" value="ECO:0007669"/>
    <property type="project" value="UniProtKB-SubCell"/>
</dbReference>
<dbReference type="Gene3D" id="2.40.50.140">
    <property type="entry name" value="Nucleic acid-binding proteins"/>
    <property type="match status" value="1"/>
</dbReference>
<evidence type="ECO:0000313" key="7">
    <source>
        <dbReference type="Proteomes" id="UP000014500"/>
    </source>
</evidence>
<keyword evidence="7" id="KW-1185">Reference proteome</keyword>
<dbReference type="SMART" id="SM00357">
    <property type="entry name" value="CSP"/>
    <property type="match status" value="1"/>
</dbReference>
<dbReference type="PRINTS" id="PR00050">
    <property type="entry name" value="COLDSHOCK"/>
</dbReference>
<evidence type="ECO:0000259" key="5">
    <source>
        <dbReference type="PROSITE" id="PS51857"/>
    </source>
</evidence>
<evidence type="ECO:0000256" key="2">
    <source>
        <dbReference type="ARBA" id="ARBA00022490"/>
    </source>
</evidence>
<sequence length="295" mass="32741">ISNLGFKSLNEGDKVKYEIEQGAKGPNVLWQRVSFRFAMNHELNSTLSPSDCTVVSILGSGFKTLSPNGRVTFDIEDGAKGRIAINASTPWENEYRISPLKVKKGAKVIRGTRRFKGIKCLICGRNKEPRNKQGAHVPTQSHKNKTNPTTRKMTGNAAFVTIQMYNTERKSGSVTPDSGEEDVQRIDAIFITLTRLKRMNTCMIMIRAIDVIFLTVFLVCGVMIPFVSTETGKVNWFNESRGFGFLTVDSGGPDVFVHFSQIVGSDYKTLSKGHKVIFDIEDGAKGRIAVNVQRV</sequence>
<dbReference type="CDD" id="cd04458">
    <property type="entry name" value="CSP_CDS"/>
    <property type="match status" value="1"/>
</dbReference>
<organism evidence="6 7">
    <name type="scientific">Strigamia maritima</name>
    <name type="common">European centipede</name>
    <name type="synonym">Geophilus maritimus</name>
    <dbReference type="NCBI Taxonomy" id="126957"/>
    <lineage>
        <taxon>Eukaryota</taxon>
        <taxon>Metazoa</taxon>
        <taxon>Ecdysozoa</taxon>
        <taxon>Arthropoda</taxon>
        <taxon>Myriapoda</taxon>
        <taxon>Chilopoda</taxon>
        <taxon>Pleurostigmophora</taxon>
        <taxon>Geophilomorpha</taxon>
        <taxon>Linotaeniidae</taxon>
        <taxon>Strigamia</taxon>
    </lineage>
</organism>
<keyword evidence="2" id="KW-0963">Cytoplasm</keyword>
<dbReference type="Pfam" id="PF00313">
    <property type="entry name" value="CSD"/>
    <property type="match status" value="1"/>
</dbReference>
<evidence type="ECO:0000256" key="3">
    <source>
        <dbReference type="SAM" id="MobiDB-lite"/>
    </source>
</evidence>
<dbReference type="InterPro" id="IPR011129">
    <property type="entry name" value="CSD"/>
</dbReference>
<dbReference type="STRING" id="126957.T1JBU1"/>
<comment type="subcellular location">
    <subcellularLocation>
        <location evidence="1">Cytoplasm</location>
    </subcellularLocation>
</comment>
<name>T1JBU1_STRMM</name>
<proteinExistence type="predicted"/>
<dbReference type="InterPro" id="IPR012340">
    <property type="entry name" value="NA-bd_OB-fold"/>
</dbReference>
<dbReference type="EnsemblMetazoa" id="SMAR011245-RA">
    <property type="protein sequence ID" value="SMAR011245-PA"/>
    <property type="gene ID" value="SMAR011245"/>
</dbReference>
<dbReference type="InterPro" id="IPR002059">
    <property type="entry name" value="CSP_DNA-bd"/>
</dbReference>
<keyword evidence="4" id="KW-0472">Membrane</keyword>
<dbReference type="Proteomes" id="UP000014500">
    <property type="component" value="Unassembled WGS sequence"/>
</dbReference>
<dbReference type="eggNOG" id="KOG3070">
    <property type="taxonomic scope" value="Eukaryota"/>
</dbReference>
<keyword evidence="4" id="KW-1133">Transmembrane helix</keyword>